<keyword evidence="12" id="KW-1185">Reference proteome</keyword>
<evidence type="ECO:0000313" key="12">
    <source>
        <dbReference type="Proteomes" id="UP000016923"/>
    </source>
</evidence>
<evidence type="ECO:0000256" key="7">
    <source>
        <dbReference type="ARBA" id="ARBA00023242"/>
    </source>
</evidence>
<dbReference type="PROSITE" id="PS50157">
    <property type="entry name" value="ZINC_FINGER_C2H2_2"/>
    <property type="match status" value="2"/>
</dbReference>
<evidence type="ECO:0000256" key="6">
    <source>
        <dbReference type="ARBA" id="ARBA00023163"/>
    </source>
</evidence>
<dbReference type="InterPro" id="IPR036236">
    <property type="entry name" value="Znf_C2H2_sf"/>
</dbReference>
<feature type="region of interest" description="Disordered" evidence="9">
    <location>
        <begin position="1"/>
        <end position="73"/>
    </location>
</feature>
<keyword evidence="6" id="KW-0804">Transcription</keyword>
<dbReference type="GO" id="GO:0005634">
    <property type="term" value="C:nucleus"/>
    <property type="evidence" value="ECO:0007669"/>
    <property type="project" value="UniProtKB-SubCell"/>
</dbReference>
<sequence>MDAYDSSGRRISLLSNDDEEYSFTNTPYAPRKSRNAASSSSAYPPDTPELTRSHSFGSQSTHNPQTPVMPDMFFHRRTSDDSQQECESPMSDVMTASQLQDLEALGQPSHLSHHTASSAPGRRKFPCRLAKEFNCEKTFTTSGHASRHAKIHSQHKHIRCTYDGCTKTFTRTDNMKQHLETHFRDKSGRDKSRRSTSRRRSDGSVRSHRRSSSIMSHGSPYPVFADVEYQAPELAQRASFDRRSSGTGMDILAIAAEQVGAVHS</sequence>
<dbReference type="InterPro" id="IPR051061">
    <property type="entry name" value="Zinc_finger_trans_reg"/>
</dbReference>
<evidence type="ECO:0000256" key="3">
    <source>
        <dbReference type="ARBA" id="ARBA00022771"/>
    </source>
</evidence>
<dbReference type="Proteomes" id="UP000016923">
    <property type="component" value="Unassembled WGS sequence"/>
</dbReference>
<comment type="subcellular location">
    <subcellularLocation>
        <location evidence="1">Nucleus</location>
    </subcellularLocation>
</comment>
<dbReference type="Gene3D" id="3.30.160.60">
    <property type="entry name" value="Classic Zinc Finger"/>
    <property type="match status" value="1"/>
</dbReference>
<protein>
    <submittedName>
        <fullName evidence="11">Conidial septation protein</fullName>
    </submittedName>
</protein>
<dbReference type="PROSITE" id="PS00028">
    <property type="entry name" value="ZINC_FINGER_C2H2_1"/>
    <property type="match status" value="1"/>
</dbReference>
<evidence type="ECO:0000256" key="9">
    <source>
        <dbReference type="SAM" id="MobiDB-lite"/>
    </source>
</evidence>
<dbReference type="HOGENOM" id="CLU_056436_0_0_1"/>
<evidence type="ECO:0000256" key="2">
    <source>
        <dbReference type="ARBA" id="ARBA00022723"/>
    </source>
</evidence>
<feature type="region of interest" description="Disordered" evidence="9">
    <location>
        <begin position="180"/>
        <end position="219"/>
    </location>
</feature>
<dbReference type="SMART" id="SM00355">
    <property type="entry name" value="ZnF_C2H2"/>
    <property type="match status" value="2"/>
</dbReference>
<dbReference type="GO" id="GO:0006357">
    <property type="term" value="P:regulation of transcription by RNA polymerase II"/>
    <property type="evidence" value="ECO:0007669"/>
    <property type="project" value="TreeGrafter"/>
</dbReference>
<dbReference type="PANTHER" id="PTHR46179">
    <property type="entry name" value="ZINC FINGER PROTEIN"/>
    <property type="match status" value="1"/>
</dbReference>
<feature type="domain" description="C2H2-type" evidence="10">
    <location>
        <begin position="158"/>
        <end position="187"/>
    </location>
</feature>
<accession>S3C8P9</accession>
<reference evidence="11 12" key="1">
    <citation type="journal article" date="2013" name="BMC Genomics">
        <title>The genome and transcriptome of the pine saprophyte Ophiostoma piceae, and a comparison with the bark beetle-associated pine pathogen Grosmannia clavigera.</title>
        <authorList>
            <person name="Haridas S."/>
            <person name="Wang Y."/>
            <person name="Lim L."/>
            <person name="Massoumi Alamouti S."/>
            <person name="Jackman S."/>
            <person name="Docking R."/>
            <person name="Robertson G."/>
            <person name="Birol I."/>
            <person name="Bohlmann J."/>
            <person name="Breuil C."/>
        </authorList>
    </citation>
    <scope>NUCLEOTIDE SEQUENCE [LARGE SCALE GENOMIC DNA]</scope>
    <source>
        <strain evidence="11 12">UAMH 11346</strain>
    </source>
</reference>
<dbReference type="eggNOG" id="KOG1721">
    <property type="taxonomic scope" value="Eukaryota"/>
</dbReference>
<dbReference type="AlphaFoldDB" id="S3C8P9"/>
<feature type="domain" description="C2H2-type" evidence="10">
    <location>
        <begin position="125"/>
        <end position="157"/>
    </location>
</feature>
<keyword evidence="7" id="KW-0539">Nucleus</keyword>
<keyword evidence="5" id="KW-0805">Transcription regulation</keyword>
<keyword evidence="2" id="KW-0479">Metal-binding</keyword>
<dbReference type="OrthoDB" id="6365676at2759"/>
<feature type="compositionally biased region" description="Polar residues" evidence="9">
    <location>
        <begin position="53"/>
        <end position="66"/>
    </location>
</feature>
<dbReference type="EMBL" id="KE148147">
    <property type="protein sequence ID" value="EPE09197.1"/>
    <property type="molecule type" value="Genomic_DNA"/>
</dbReference>
<proteinExistence type="predicted"/>
<name>S3C8P9_OPHP1</name>
<dbReference type="STRING" id="1262450.S3C8P9"/>
<evidence type="ECO:0000256" key="1">
    <source>
        <dbReference type="ARBA" id="ARBA00004123"/>
    </source>
</evidence>
<dbReference type="SUPFAM" id="SSF57667">
    <property type="entry name" value="beta-beta-alpha zinc fingers"/>
    <property type="match status" value="1"/>
</dbReference>
<dbReference type="InterPro" id="IPR013087">
    <property type="entry name" value="Znf_C2H2_type"/>
</dbReference>
<evidence type="ECO:0000259" key="10">
    <source>
        <dbReference type="PROSITE" id="PS50157"/>
    </source>
</evidence>
<dbReference type="PANTHER" id="PTHR46179:SF13">
    <property type="entry name" value="C2H2-TYPE DOMAIN-CONTAINING PROTEIN"/>
    <property type="match status" value="1"/>
</dbReference>
<evidence type="ECO:0000256" key="4">
    <source>
        <dbReference type="ARBA" id="ARBA00022833"/>
    </source>
</evidence>
<evidence type="ECO:0000256" key="8">
    <source>
        <dbReference type="PROSITE-ProRule" id="PRU00042"/>
    </source>
</evidence>
<feature type="compositionally biased region" description="Basic and acidic residues" evidence="9">
    <location>
        <begin position="180"/>
        <end position="190"/>
    </location>
</feature>
<evidence type="ECO:0000256" key="5">
    <source>
        <dbReference type="ARBA" id="ARBA00023015"/>
    </source>
</evidence>
<gene>
    <name evidence="11" type="ORF">F503_06973</name>
</gene>
<dbReference type="VEuPathDB" id="FungiDB:F503_06973"/>
<evidence type="ECO:0000313" key="11">
    <source>
        <dbReference type="EMBL" id="EPE09197.1"/>
    </source>
</evidence>
<dbReference type="GO" id="GO:0008270">
    <property type="term" value="F:zinc ion binding"/>
    <property type="evidence" value="ECO:0007669"/>
    <property type="project" value="UniProtKB-KW"/>
</dbReference>
<keyword evidence="4" id="KW-0862">Zinc</keyword>
<organism evidence="11 12">
    <name type="scientific">Ophiostoma piceae (strain UAMH 11346)</name>
    <name type="common">Sap stain fungus</name>
    <dbReference type="NCBI Taxonomy" id="1262450"/>
    <lineage>
        <taxon>Eukaryota</taxon>
        <taxon>Fungi</taxon>
        <taxon>Dikarya</taxon>
        <taxon>Ascomycota</taxon>
        <taxon>Pezizomycotina</taxon>
        <taxon>Sordariomycetes</taxon>
        <taxon>Sordariomycetidae</taxon>
        <taxon>Ophiostomatales</taxon>
        <taxon>Ophiostomataceae</taxon>
        <taxon>Ophiostoma</taxon>
    </lineage>
</organism>
<keyword evidence="3 8" id="KW-0863">Zinc-finger</keyword>